<feature type="transmembrane region" description="Helical" evidence="2">
    <location>
        <begin position="576"/>
        <end position="598"/>
    </location>
</feature>
<evidence type="ECO:0008006" key="5">
    <source>
        <dbReference type="Google" id="ProtNLM"/>
    </source>
</evidence>
<evidence type="ECO:0000256" key="1">
    <source>
        <dbReference type="SAM" id="MobiDB-lite"/>
    </source>
</evidence>
<dbReference type="RefSeq" id="WP_145094873.1">
    <property type="nucleotide sequence ID" value="NZ_CP036274.1"/>
</dbReference>
<protein>
    <recommendedName>
        <fullName evidence="5">DUF2029 domain-containing protein</fullName>
    </recommendedName>
</protein>
<dbReference type="KEGG" id="aagg:ETAA8_51680"/>
<feature type="compositionally biased region" description="Basic and acidic residues" evidence="1">
    <location>
        <begin position="102"/>
        <end position="120"/>
    </location>
</feature>
<sequence length="630" mass="69566">MSEILFQYQKVEPTTWAYLSSLLIIGLYFKFNRFWSVRNLDLCLIILLAPGLLMVYYGEQLSRLPRTASVASETALPVSPTLAPSTKTDDPPKVDAPASSGEKSDNQPESKQPDEGKESPLQEAGPAVVPTSRTTKPTLKTAWVHPDNYFVSEPGEFLPLPPDFQVPLEVEARELEAVHTYHMIQATAGSEDAPPAIEPPSDPSETAPPEARSPLESGAADPRFESQTDRMLANMPQLSPEKARSVMHFGYLWLLGVSLLLLVRLLCDPTMVRRPLLEPNLSNGGLLFIGCALLFFLLANVLTSEVSSDDLNGSQGAAAFVQGRDTSTEQKPVEDYRRFGPMHYVLNMLPSIPTLPFGKLAQDDPRVAFAPAARTMAIVSHLAVVIALVIVGLWHFDNVKLGIGAAALYLMLPYTAQMTGHIDHVLPSALMLWAIVFYRRPALAGIFIGLAVGTIYYPLFLLPLWISFYWQRGVLRFLLGLIGAIAVTAISLAFVSEDMISFWSKIRQMFGLFLPNMDETQLRGVWERSFGWDPIYRLPCIALSICLSASFAIWPAQKNLGTLLSCSAAMMLAVQFWHGYGGGTFIAWFMPLMLLTVFRPNLEDRIALTVLGEGWLSKRRARIAPLGRAA</sequence>
<proteinExistence type="predicted"/>
<organism evidence="3 4">
    <name type="scientific">Anatilimnocola aggregata</name>
    <dbReference type="NCBI Taxonomy" id="2528021"/>
    <lineage>
        <taxon>Bacteria</taxon>
        <taxon>Pseudomonadati</taxon>
        <taxon>Planctomycetota</taxon>
        <taxon>Planctomycetia</taxon>
        <taxon>Pirellulales</taxon>
        <taxon>Pirellulaceae</taxon>
        <taxon>Anatilimnocola</taxon>
    </lineage>
</organism>
<dbReference type="EMBL" id="CP036274">
    <property type="protein sequence ID" value="QDU30049.1"/>
    <property type="molecule type" value="Genomic_DNA"/>
</dbReference>
<feature type="transmembrane region" description="Helical" evidence="2">
    <location>
        <begin position="249"/>
        <end position="266"/>
    </location>
</feature>
<accession>A0A517YIJ2</accession>
<feature type="transmembrane region" description="Helical" evidence="2">
    <location>
        <begin position="535"/>
        <end position="556"/>
    </location>
</feature>
<gene>
    <name evidence="3" type="ORF">ETAA8_51680</name>
</gene>
<reference evidence="3 4" key="1">
    <citation type="submission" date="2019-02" db="EMBL/GenBank/DDBJ databases">
        <title>Deep-cultivation of Planctomycetes and their phenomic and genomic characterization uncovers novel biology.</title>
        <authorList>
            <person name="Wiegand S."/>
            <person name="Jogler M."/>
            <person name="Boedeker C."/>
            <person name="Pinto D."/>
            <person name="Vollmers J."/>
            <person name="Rivas-Marin E."/>
            <person name="Kohn T."/>
            <person name="Peeters S.H."/>
            <person name="Heuer A."/>
            <person name="Rast P."/>
            <person name="Oberbeckmann S."/>
            <person name="Bunk B."/>
            <person name="Jeske O."/>
            <person name="Meyerdierks A."/>
            <person name="Storesund J.E."/>
            <person name="Kallscheuer N."/>
            <person name="Luecker S."/>
            <person name="Lage O.M."/>
            <person name="Pohl T."/>
            <person name="Merkel B.J."/>
            <person name="Hornburger P."/>
            <person name="Mueller R.-W."/>
            <person name="Bruemmer F."/>
            <person name="Labrenz M."/>
            <person name="Spormann A.M."/>
            <person name="Op den Camp H."/>
            <person name="Overmann J."/>
            <person name="Amann R."/>
            <person name="Jetten M.S.M."/>
            <person name="Mascher T."/>
            <person name="Medema M.H."/>
            <person name="Devos D.P."/>
            <person name="Kaster A.-K."/>
            <person name="Ovreas L."/>
            <person name="Rohde M."/>
            <person name="Galperin M.Y."/>
            <person name="Jogler C."/>
        </authorList>
    </citation>
    <scope>NUCLEOTIDE SEQUENCE [LARGE SCALE GENOMIC DNA]</scope>
    <source>
        <strain evidence="3 4">ETA_A8</strain>
    </source>
</reference>
<keyword evidence="2" id="KW-1133">Transmembrane helix</keyword>
<dbReference type="Proteomes" id="UP000315017">
    <property type="component" value="Chromosome"/>
</dbReference>
<dbReference type="OrthoDB" id="256769at2"/>
<feature type="transmembrane region" description="Helical" evidence="2">
    <location>
        <begin position="474"/>
        <end position="495"/>
    </location>
</feature>
<feature type="transmembrane region" description="Helical" evidence="2">
    <location>
        <begin position="376"/>
        <end position="396"/>
    </location>
</feature>
<dbReference type="AlphaFoldDB" id="A0A517YIJ2"/>
<evidence type="ECO:0000313" key="4">
    <source>
        <dbReference type="Proteomes" id="UP000315017"/>
    </source>
</evidence>
<feature type="transmembrane region" description="Helical" evidence="2">
    <location>
        <begin position="15"/>
        <end position="31"/>
    </location>
</feature>
<name>A0A517YIJ2_9BACT</name>
<keyword evidence="2" id="KW-0472">Membrane</keyword>
<feature type="transmembrane region" description="Helical" evidence="2">
    <location>
        <begin position="286"/>
        <end position="303"/>
    </location>
</feature>
<feature type="transmembrane region" description="Helical" evidence="2">
    <location>
        <begin position="445"/>
        <end position="468"/>
    </location>
</feature>
<keyword evidence="4" id="KW-1185">Reference proteome</keyword>
<feature type="region of interest" description="Disordered" evidence="1">
    <location>
        <begin position="188"/>
        <end position="221"/>
    </location>
</feature>
<evidence type="ECO:0000256" key="2">
    <source>
        <dbReference type="SAM" id="Phobius"/>
    </source>
</evidence>
<keyword evidence="2" id="KW-0812">Transmembrane</keyword>
<evidence type="ECO:0000313" key="3">
    <source>
        <dbReference type="EMBL" id="QDU30049.1"/>
    </source>
</evidence>
<feature type="region of interest" description="Disordered" evidence="1">
    <location>
        <begin position="75"/>
        <end position="134"/>
    </location>
</feature>
<feature type="transmembrane region" description="Helical" evidence="2">
    <location>
        <begin position="37"/>
        <end position="57"/>
    </location>
</feature>